<reference evidence="7" key="1">
    <citation type="submission" date="2020-04" db="EMBL/GenBank/DDBJ databases">
        <title>Genome Assembly and Annotation of Botryosphaeria dothidea sdau 11-99, a Latent Pathogen of Apple Fruit Ring Rot in China.</title>
        <authorList>
            <person name="Yu C."/>
            <person name="Diao Y."/>
            <person name="Lu Q."/>
            <person name="Zhao J."/>
            <person name="Cui S."/>
            <person name="Peng C."/>
            <person name="He B."/>
            <person name="Liu H."/>
        </authorList>
    </citation>
    <scope>NUCLEOTIDE SEQUENCE [LARGE SCALE GENOMIC DNA]</scope>
    <source>
        <strain evidence="7">Sdau11-99</strain>
    </source>
</reference>
<evidence type="ECO:0000256" key="3">
    <source>
        <dbReference type="ARBA" id="ARBA00023015"/>
    </source>
</evidence>
<dbReference type="EMBL" id="WWBZ02000011">
    <property type="protein sequence ID" value="KAF4311167.1"/>
    <property type="molecule type" value="Genomic_DNA"/>
</dbReference>
<comment type="subcellular location">
    <subcellularLocation>
        <location evidence="1">Nucleus</location>
    </subcellularLocation>
</comment>
<evidence type="ECO:0000313" key="8">
    <source>
        <dbReference type="Proteomes" id="UP000572817"/>
    </source>
</evidence>
<dbReference type="SMART" id="SM00066">
    <property type="entry name" value="GAL4"/>
    <property type="match status" value="1"/>
</dbReference>
<dbReference type="InterPro" id="IPR050815">
    <property type="entry name" value="TF_fung"/>
</dbReference>
<keyword evidence="4" id="KW-0804">Transcription</keyword>
<gene>
    <name evidence="7" type="ORF">GTA08_BOTSDO13222</name>
</gene>
<dbReference type="Pfam" id="PF04082">
    <property type="entry name" value="Fungal_trans"/>
    <property type="match status" value="1"/>
</dbReference>
<keyword evidence="5" id="KW-0539">Nucleus</keyword>
<dbReference type="SMART" id="SM00906">
    <property type="entry name" value="Fungal_trans"/>
    <property type="match status" value="1"/>
</dbReference>
<dbReference type="PANTHER" id="PTHR47338:SF4">
    <property type="entry name" value="ZN(II)2CYS6 TRANSCRIPTION FACTOR (EUROFUNG)"/>
    <property type="match status" value="1"/>
</dbReference>
<dbReference type="CDD" id="cd00067">
    <property type="entry name" value="GAL4"/>
    <property type="match status" value="1"/>
</dbReference>
<organism evidence="7 8">
    <name type="scientific">Botryosphaeria dothidea</name>
    <dbReference type="NCBI Taxonomy" id="55169"/>
    <lineage>
        <taxon>Eukaryota</taxon>
        <taxon>Fungi</taxon>
        <taxon>Dikarya</taxon>
        <taxon>Ascomycota</taxon>
        <taxon>Pezizomycotina</taxon>
        <taxon>Dothideomycetes</taxon>
        <taxon>Dothideomycetes incertae sedis</taxon>
        <taxon>Botryosphaeriales</taxon>
        <taxon>Botryosphaeriaceae</taxon>
        <taxon>Botryosphaeria</taxon>
    </lineage>
</organism>
<proteinExistence type="predicted"/>
<dbReference type="Pfam" id="PF00172">
    <property type="entry name" value="Zn_clus"/>
    <property type="match status" value="1"/>
</dbReference>
<dbReference type="AlphaFoldDB" id="A0A8H4J3K9"/>
<feature type="domain" description="Zn(2)-C6 fungal-type" evidence="6">
    <location>
        <begin position="13"/>
        <end position="43"/>
    </location>
</feature>
<accession>A0A8H4J3K9</accession>
<dbReference type="Proteomes" id="UP000572817">
    <property type="component" value="Unassembled WGS sequence"/>
</dbReference>
<dbReference type="SUPFAM" id="SSF57701">
    <property type="entry name" value="Zn2/Cys6 DNA-binding domain"/>
    <property type="match status" value="1"/>
</dbReference>
<evidence type="ECO:0000256" key="5">
    <source>
        <dbReference type="ARBA" id="ARBA00023242"/>
    </source>
</evidence>
<name>A0A8H4J3K9_9PEZI</name>
<keyword evidence="3" id="KW-0805">Transcription regulation</keyword>
<evidence type="ECO:0000313" key="7">
    <source>
        <dbReference type="EMBL" id="KAF4311167.1"/>
    </source>
</evidence>
<protein>
    <submittedName>
        <fullName evidence="7">Carboxyl transferase</fullName>
    </submittedName>
</protein>
<dbReference type="PROSITE" id="PS00463">
    <property type="entry name" value="ZN2_CY6_FUNGAL_1"/>
    <property type="match status" value="1"/>
</dbReference>
<evidence type="ECO:0000256" key="1">
    <source>
        <dbReference type="ARBA" id="ARBA00004123"/>
    </source>
</evidence>
<dbReference type="GO" id="GO:0016740">
    <property type="term" value="F:transferase activity"/>
    <property type="evidence" value="ECO:0007669"/>
    <property type="project" value="UniProtKB-KW"/>
</dbReference>
<dbReference type="GO" id="GO:0008270">
    <property type="term" value="F:zinc ion binding"/>
    <property type="evidence" value="ECO:0007669"/>
    <property type="project" value="InterPro"/>
</dbReference>
<dbReference type="InterPro" id="IPR007219">
    <property type="entry name" value="XnlR_reg_dom"/>
</dbReference>
<keyword evidence="2" id="KW-0479">Metal-binding</keyword>
<comment type="caution">
    <text evidence="7">The sequence shown here is derived from an EMBL/GenBank/DDBJ whole genome shotgun (WGS) entry which is preliminary data.</text>
</comment>
<dbReference type="CDD" id="cd12148">
    <property type="entry name" value="fungal_TF_MHR"/>
    <property type="match status" value="1"/>
</dbReference>
<sequence>MSEQREPKRARQACQNCRRKKTRCSGEKPVCSFCARLRQECRYDDGLYASVPSTIQPSALASVSTPQEANLAARVALLESRLSLLDAASLDNLLSISSSPPQQQETIANDDASHLEKKFSSLPNLEVLRDTADVFFMHCQNQPYCYFVESSFRQRLEEGTFPNYLLFSFLAVAIRFSHHPFFENSHDEATECYARLAWADIYKQSFSEDHNVNLSTVQAANILAVVDFVRGRHKLAWVKIGLSVRFAQSLHLNTEPEDHYSSIEREERRRTFWSVYLLDKLVSPGRHRPPTLLDEDCFLRLPSNDRATTSAPTLALLNEIPDVAPLEKDGHFAKTIFMASVLGRVVRFGFQQTSGGSCFLCHRA</sequence>
<evidence type="ECO:0000256" key="2">
    <source>
        <dbReference type="ARBA" id="ARBA00022723"/>
    </source>
</evidence>
<evidence type="ECO:0000256" key="4">
    <source>
        <dbReference type="ARBA" id="ARBA00023163"/>
    </source>
</evidence>
<dbReference type="InterPro" id="IPR001138">
    <property type="entry name" value="Zn2Cys6_DnaBD"/>
</dbReference>
<dbReference type="GO" id="GO:0003677">
    <property type="term" value="F:DNA binding"/>
    <property type="evidence" value="ECO:0007669"/>
    <property type="project" value="InterPro"/>
</dbReference>
<dbReference type="GO" id="GO:0006351">
    <property type="term" value="P:DNA-templated transcription"/>
    <property type="evidence" value="ECO:0007669"/>
    <property type="project" value="InterPro"/>
</dbReference>
<dbReference type="GO" id="GO:0000981">
    <property type="term" value="F:DNA-binding transcription factor activity, RNA polymerase II-specific"/>
    <property type="evidence" value="ECO:0007669"/>
    <property type="project" value="InterPro"/>
</dbReference>
<keyword evidence="8" id="KW-1185">Reference proteome</keyword>
<dbReference type="PROSITE" id="PS50048">
    <property type="entry name" value="ZN2_CY6_FUNGAL_2"/>
    <property type="match status" value="1"/>
</dbReference>
<dbReference type="Gene3D" id="4.10.240.10">
    <property type="entry name" value="Zn(2)-C6 fungal-type DNA-binding domain"/>
    <property type="match status" value="1"/>
</dbReference>
<evidence type="ECO:0000259" key="6">
    <source>
        <dbReference type="PROSITE" id="PS50048"/>
    </source>
</evidence>
<keyword evidence="7" id="KW-0808">Transferase</keyword>
<dbReference type="OrthoDB" id="424974at2759"/>
<dbReference type="GO" id="GO:0005634">
    <property type="term" value="C:nucleus"/>
    <property type="evidence" value="ECO:0007669"/>
    <property type="project" value="UniProtKB-SubCell"/>
</dbReference>
<dbReference type="PANTHER" id="PTHR47338">
    <property type="entry name" value="ZN(II)2CYS6 TRANSCRIPTION FACTOR (EUROFUNG)-RELATED"/>
    <property type="match status" value="1"/>
</dbReference>
<dbReference type="InterPro" id="IPR036864">
    <property type="entry name" value="Zn2-C6_fun-type_DNA-bd_sf"/>
</dbReference>